<gene>
    <name evidence="2" type="ORF">QLQ87_00065</name>
</gene>
<dbReference type="Gene3D" id="2.40.50.230">
    <property type="entry name" value="Gp5 N-terminal domain"/>
    <property type="match status" value="1"/>
</dbReference>
<evidence type="ECO:0000259" key="1">
    <source>
        <dbReference type="Pfam" id="PF04717"/>
    </source>
</evidence>
<reference evidence="2" key="1">
    <citation type="submission" date="2023-05" db="EMBL/GenBank/DDBJ databases">
        <title>Aeromonas salmonicida 57, complete genome.</title>
        <authorList>
            <person name="Shao L."/>
        </authorList>
    </citation>
    <scope>NUCLEOTIDE SEQUENCE</scope>
    <source>
        <strain evidence="2">57</strain>
    </source>
</reference>
<feature type="domain" description="Gp5/Type VI secretion system Vgr protein OB-fold" evidence="1">
    <location>
        <begin position="18"/>
        <end position="81"/>
    </location>
</feature>
<organism evidence="2 3">
    <name type="scientific">Aeromonas salmonicida</name>
    <dbReference type="NCBI Taxonomy" id="645"/>
    <lineage>
        <taxon>Bacteria</taxon>
        <taxon>Pseudomonadati</taxon>
        <taxon>Pseudomonadota</taxon>
        <taxon>Gammaproteobacteria</taxon>
        <taxon>Aeromonadales</taxon>
        <taxon>Aeromonadaceae</taxon>
        <taxon>Aeromonas</taxon>
    </lineage>
</organism>
<dbReference type="InterPro" id="IPR006531">
    <property type="entry name" value="Gp5/Vgr_OB"/>
</dbReference>
<dbReference type="Pfam" id="PF04717">
    <property type="entry name" value="Phage_base_V"/>
    <property type="match status" value="1"/>
</dbReference>
<dbReference type="RefSeq" id="WP_282683931.1">
    <property type="nucleotide sequence ID" value="NZ_CP124841.1"/>
</dbReference>
<dbReference type="Proteomes" id="UP001239426">
    <property type="component" value="Chromosome"/>
</dbReference>
<protein>
    <submittedName>
        <fullName evidence="2">Phage baseplate assembly protein V</fullName>
    </submittedName>
</protein>
<proteinExistence type="predicted"/>
<name>A0AAX3VVC3_AERSA</name>
<accession>A0AAX3VVC3</accession>
<dbReference type="EMBL" id="CP124841">
    <property type="protein sequence ID" value="WHF36798.1"/>
    <property type="molecule type" value="Genomic_DNA"/>
</dbReference>
<sequence length="196" mass="20798">MQPTLTELQRLIDNLIRIGTVTEVRSKECRVKTGDIITNWRPYTTERAGANRTRNRLSKGEQVILLSVSGDLRNAYILGSLNATAADEPLADDDNPDLDRTEYSDGAVIEYNPATGALNATGIKSANIEASVTVKLITPLVECTKALKVGTTIEAGSTITALGKITAPTASIGGIEVTTHKHRNVQQGNGTSGGPV</sequence>
<dbReference type="InterPro" id="IPR037026">
    <property type="entry name" value="Vgr_OB-fold_dom_sf"/>
</dbReference>
<dbReference type="Gene3D" id="6.20.150.10">
    <property type="match status" value="1"/>
</dbReference>
<evidence type="ECO:0000313" key="2">
    <source>
        <dbReference type="EMBL" id="WHF36798.1"/>
    </source>
</evidence>
<evidence type="ECO:0000313" key="3">
    <source>
        <dbReference type="Proteomes" id="UP001239426"/>
    </source>
</evidence>
<dbReference type="InterPro" id="IPR013046">
    <property type="entry name" value="GpV/Gp45"/>
</dbReference>
<dbReference type="NCBIfam" id="TIGR01644">
    <property type="entry name" value="phage_P2_V"/>
    <property type="match status" value="1"/>
</dbReference>
<dbReference type="AlphaFoldDB" id="A0AAX3VVC3"/>